<keyword evidence="5 8" id="KW-0648">Protein biosynthesis</keyword>
<reference evidence="10 11" key="1">
    <citation type="submission" date="2019-10" db="EMBL/GenBank/DDBJ databases">
        <title>Dictyobacter vulcani sp. nov., within the class Ktedonobacteria, isolated from soil of volcanic Mt. Zao.</title>
        <authorList>
            <person name="Zheng Y."/>
            <person name="Wang C.M."/>
            <person name="Sakai Y."/>
            <person name="Abe K."/>
            <person name="Yokota A."/>
            <person name="Yabe S."/>
        </authorList>
    </citation>
    <scope>NUCLEOTIDE SEQUENCE [LARGE SCALE GENOMIC DNA]</scope>
    <source>
        <strain evidence="10 11">W12</strain>
    </source>
</reference>
<dbReference type="InterPro" id="IPR036928">
    <property type="entry name" value="AS_sf"/>
</dbReference>
<organism evidence="10 11">
    <name type="scientific">Dictyobacter vulcani</name>
    <dbReference type="NCBI Taxonomy" id="2607529"/>
    <lineage>
        <taxon>Bacteria</taxon>
        <taxon>Bacillati</taxon>
        <taxon>Chloroflexota</taxon>
        <taxon>Ktedonobacteria</taxon>
        <taxon>Ktedonobacterales</taxon>
        <taxon>Dictyobacteraceae</taxon>
        <taxon>Dictyobacter</taxon>
    </lineage>
</organism>
<feature type="active site" description="Charge relay system" evidence="8">
    <location>
        <position position="155"/>
    </location>
</feature>
<keyword evidence="11" id="KW-1185">Reference proteome</keyword>
<proteinExistence type="inferred from homology"/>
<dbReference type="Proteomes" id="UP000326912">
    <property type="component" value="Unassembled WGS sequence"/>
</dbReference>
<comment type="similarity">
    <text evidence="1 8">Belongs to the amidase family. GatA subfamily.</text>
</comment>
<name>A0A5J4KCW3_9CHLR</name>
<protein>
    <recommendedName>
        <fullName evidence="8">Glutamyl-tRNA(Gln) amidotransferase subunit A</fullName>
        <shortName evidence="8">Glu-ADT subunit A</shortName>
        <ecNumber evidence="8">6.3.5.7</ecNumber>
    </recommendedName>
</protein>
<dbReference type="PROSITE" id="PS00571">
    <property type="entry name" value="AMIDASES"/>
    <property type="match status" value="1"/>
</dbReference>
<comment type="caution">
    <text evidence="10">The sequence shown here is derived from an EMBL/GenBank/DDBJ whole genome shotgun (WGS) entry which is preliminary data.</text>
</comment>
<comment type="function">
    <text evidence="6 8">Allows the formation of correctly charged Gln-tRNA(Gln) through the transamidation of misacylated Glu-tRNA(Gln) in organisms which lack glutaminyl-tRNA synthetase. The reaction takes place in the presence of glutamine and ATP through an activated gamma-phospho-Glu-tRNA(Gln).</text>
</comment>
<evidence type="ECO:0000256" key="7">
    <source>
        <dbReference type="ARBA" id="ARBA00047407"/>
    </source>
</evidence>
<dbReference type="GO" id="GO:0005524">
    <property type="term" value="F:ATP binding"/>
    <property type="evidence" value="ECO:0007669"/>
    <property type="project" value="UniProtKB-KW"/>
</dbReference>
<evidence type="ECO:0000256" key="5">
    <source>
        <dbReference type="ARBA" id="ARBA00022917"/>
    </source>
</evidence>
<keyword evidence="10" id="KW-0808">Transferase</keyword>
<dbReference type="InterPro" id="IPR023631">
    <property type="entry name" value="Amidase_dom"/>
</dbReference>
<evidence type="ECO:0000256" key="6">
    <source>
        <dbReference type="ARBA" id="ARBA00025295"/>
    </source>
</evidence>
<dbReference type="PANTHER" id="PTHR11895:SF151">
    <property type="entry name" value="GLUTAMYL-TRNA(GLN) AMIDOTRANSFERASE SUBUNIT A"/>
    <property type="match status" value="1"/>
</dbReference>
<feature type="active site" description="Charge relay system" evidence="8">
    <location>
        <position position="80"/>
    </location>
</feature>
<dbReference type="HAMAP" id="MF_00120">
    <property type="entry name" value="GatA"/>
    <property type="match status" value="1"/>
</dbReference>
<sequence length="485" mass="52873">MTELYKLSITEAGELLRQRKISAVELTQAHLERIREVEPKVKAFTLVTDELALEQAREADKRFASGDNLHPLTGIPLAIKDVICTKDITTTSGSRMLENFKPPYNATVMERLNETGFVMVGKTNMDEFAMGSSTEHSAFFPTNNPWDLERAPGGSSGGSAAAVAAGMAMGSYGSDTGGSIRQPGSLCNLVGLKPTYGRVSRFGLIAFASSLDQIGPFARNARDATLLLQAIAGHDRRDGTSSTEPVQDYEAALSGSIKGLRIGVPEEYWVEGTQPGVVSTVKANIERLRELGAEISPVSLPHTKYGVAAYYIIAPAEASSNLSRYDGVKYGYSYRDTSDMWEAMEKTREIGFGAEVKRRIMLGTYALSAGYYDAYYKRAEKIRALIKQDFDQAFEKFDALVSPAAPTVAFKIGEISDPYQMYLQDVFTIPANLAGICGVSIPGGFNDGLPVGLQLLGNVFKEDVILRIADAFEKVTDYHTLWPNL</sequence>
<dbReference type="InterPro" id="IPR000120">
    <property type="entry name" value="Amidase"/>
</dbReference>
<gene>
    <name evidence="8 10" type="primary">gatA</name>
    <name evidence="10" type="ORF">KDW_08300</name>
</gene>
<dbReference type="GO" id="GO:0030956">
    <property type="term" value="C:glutamyl-tRNA(Gln) amidotransferase complex"/>
    <property type="evidence" value="ECO:0007669"/>
    <property type="project" value="InterPro"/>
</dbReference>
<dbReference type="GO" id="GO:0016740">
    <property type="term" value="F:transferase activity"/>
    <property type="evidence" value="ECO:0007669"/>
    <property type="project" value="UniProtKB-KW"/>
</dbReference>
<dbReference type="RefSeq" id="WP_151754763.1">
    <property type="nucleotide sequence ID" value="NZ_BKZW01000001.1"/>
</dbReference>
<accession>A0A5J4KCW3</accession>
<feature type="active site" description="Acyl-ester intermediate" evidence="8">
    <location>
        <position position="179"/>
    </location>
</feature>
<dbReference type="SUPFAM" id="SSF75304">
    <property type="entry name" value="Amidase signature (AS) enzymes"/>
    <property type="match status" value="1"/>
</dbReference>
<dbReference type="GO" id="GO:0050567">
    <property type="term" value="F:glutaminyl-tRNA synthase (glutamine-hydrolyzing) activity"/>
    <property type="evidence" value="ECO:0007669"/>
    <property type="project" value="UniProtKB-UniRule"/>
</dbReference>
<evidence type="ECO:0000256" key="3">
    <source>
        <dbReference type="ARBA" id="ARBA00022741"/>
    </source>
</evidence>
<comment type="subunit">
    <text evidence="8">Heterotrimer of A, B and C subunits.</text>
</comment>
<keyword evidence="3 8" id="KW-0547">Nucleotide-binding</keyword>
<evidence type="ECO:0000313" key="10">
    <source>
        <dbReference type="EMBL" id="GER86668.1"/>
    </source>
</evidence>
<evidence type="ECO:0000259" key="9">
    <source>
        <dbReference type="Pfam" id="PF01425"/>
    </source>
</evidence>
<evidence type="ECO:0000256" key="2">
    <source>
        <dbReference type="ARBA" id="ARBA00022598"/>
    </source>
</evidence>
<dbReference type="GO" id="GO:0006412">
    <property type="term" value="P:translation"/>
    <property type="evidence" value="ECO:0007669"/>
    <property type="project" value="UniProtKB-UniRule"/>
</dbReference>
<dbReference type="PANTHER" id="PTHR11895">
    <property type="entry name" value="TRANSAMIDASE"/>
    <property type="match status" value="1"/>
</dbReference>
<dbReference type="NCBIfam" id="TIGR00132">
    <property type="entry name" value="gatA"/>
    <property type="match status" value="1"/>
</dbReference>
<dbReference type="Pfam" id="PF01425">
    <property type="entry name" value="Amidase"/>
    <property type="match status" value="1"/>
</dbReference>
<comment type="catalytic activity">
    <reaction evidence="7 8">
        <text>L-glutamyl-tRNA(Gln) + L-glutamine + ATP + H2O = L-glutaminyl-tRNA(Gln) + L-glutamate + ADP + phosphate + H(+)</text>
        <dbReference type="Rhea" id="RHEA:17521"/>
        <dbReference type="Rhea" id="RHEA-COMP:9681"/>
        <dbReference type="Rhea" id="RHEA-COMP:9684"/>
        <dbReference type="ChEBI" id="CHEBI:15377"/>
        <dbReference type="ChEBI" id="CHEBI:15378"/>
        <dbReference type="ChEBI" id="CHEBI:29985"/>
        <dbReference type="ChEBI" id="CHEBI:30616"/>
        <dbReference type="ChEBI" id="CHEBI:43474"/>
        <dbReference type="ChEBI" id="CHEBI:58359"/>
        <dbReference type="ChEBI" id="CHEBI:78520"/>
        <dbReference type="ChEBI" id="CHEBI:78521"/>
        <dbReference type="ChEBI" id="CHEBI:456216"/>
        <dbReference type="EC" id="6.3.5.7"/>
    </reaction>
</comment>
<feature type="domain" description="Amidase" evidence="9">
    <location>
        <begin position="25"/>
        <end position="465"/>
    </location>
</feature>
<evidence type="ECO:0000256" key="1">
    <source>
        <dbReference type="ARBA" id="ARBA00008069"/>
    </source>
</evidence>
<dbReference type="EC" id="6.3.5.7" evidence="8"/>
<dbReference type="EMBL" id="BKZW01000001">
    <property type="protein sequence ID" value="GER86668.1"/>
    <property type="molecule type" value="Genomic_DNA"/>
</dbReference>
<evidence type="ECO:0000313" key="11">
    <source>
        <dbReference type="Proteomes" id="UP000326912"/>
    </source>
</evidence>
<dbReference type="InterPro" id="IPR020556">
    <property type="entry name" value="Amidase_CS"/>
</dbReference>
<evidence type="ECO:0000256" key="4">
    <source>
        <dbReference type="ARBA" id="ARBA00022840"/>
    </source>
</evidence>
<dbReference type="AlphaFoldDB" id="A0A5J4KCW3"/>
<dbReference type="Gene3D" id="3.90.1300.10">
    <property type="entry name" value="Amidase signature (AS) domain"/>
    <property type="match status" value="1"/>
</dbReference>
<dbReference type="InterPro" id="IPR004412">
    <property type="entry name" value="GatA"/>
</dbReference>
<keyword evidence="2 8" id="KW-0436">Ligase</keyword>
<keyword evidence="4 8" id="KW-0067">ATP-binding</keyword>
<evidence type="ECO:0000256" key="8">
    <source>
        <dbReference type="HAMAP-Rule" id="MF_00120"/>
    </source>
</evidence>